<gene>
    <name evidence="2" type="ORF">FHR70_002071</name>
</gene>
<evidence type="ECO:0000256" key="1">
    <source>
        <dbReference type="SAM" id="SignalP"/>
    </source>
</evidence>
<evidence type="ECO:0000313" key="2">
    <source>
        <dbReference type="EMBL" id="MBB3019017.1"/>
    </source>
</evidence>
<organism evidence="2 3">
    <name type="scientific">Microvirga lupini</name>
    <dbReference type="NCBI Taxonomy" id="420324"/>
    <lineage>
        <taxon>Bacteria</taxon>
        <taxon>Pseudomonadati</taxon>
        <taxon>Pseudomonadota</taxon>
        <taxon>Alphaproteobacteria</taxon>
        <taxon>Hyphomicrobiales</taxon>
        <taxon>Methylobacteriaceae</taxon>
        <taxon>Microvirga</taxon>
    </lineage>
</organism>
<dbReference type="Proteomes" id="UP000532010">
    <property type="component" value="Unassembled WGS sequence"/>
</dbReference>
<reference evidence="2 3" key="1">
    <citation type="submission" date="2020-08" db="EMBL/GenBank/DDBJ databases">
        <title>The Agave Microbiome: Exploring the role of microbial communities in plant adaptations to desert environments.</title>
        <authorList>
            <person name="Partida-Martinez L.P."/>
        </authorList>
    </citation>
    <scope>NUCLEOTIDE SEQUENCE [LARGE SCALE GENOMIC DNA]</scope>
    <source>
        <strain evidence="2 3">AT3.9</strain>
    </source>
</reference>
<dbReference type="EMBL" id="JACHWB010000002">
    <property type="protein sequence ID" value="MBB3019017.1"/>
    <property type="molecule type" value="Genomic_DNA"/>
</dbReference>
<keyword evidence="1" id="KW-0732">Signal</keyword>
<feature type="chain" id="PRO_5031065489" description="Secreted protein" evidence="1">
    <location>
        <begin position="20"/>
        <end position="105"/>
    </location>
</feature>
<protein>
    <recommendedName>
        <fullName evidence="4">Secreted protein</fullName>
    </recommendedName>
</protein>
<evidence type="ECO:0000313" key="3">
    <source>
        <dbReference type="Proteomes" id="UP000532010"/>
    </source>
</evidence>
<name>A0A7W4VKS9_9HYPH</name>
<evidence type="ECO:0008006" key="4">
    <source>
        <dbReference type="Google" id="ProtNLM"/>
    </source>
</evidence>
<proteinExistence type="predicted"/>
<accession>A0A7W4VKS9</accession>
<feature type="signal peptide" evidence="1">
    <location>
        <begin position="1"/>
        <end position="19"/>
    </location>
</feature>
<dbReference type="RefSeq" id="WP_183449695.1">
    <property type="nucleotide sequence ID" value="NZ_JACHWB010000002.1"/>
</dbReference>
<comment type="caution">
    <text evidence="2">The sequence shown here is derived from an EMBL/GenBank/DDBJ whole genome shotgun (WGS) entry which is preliminary data.</text>
</comment>
<dbReference type="AlphaFoldDB" id="A0A7W4VKS9"/>
<keyword evidence="3" id="KW-1185">Reference proteome</keyword>
<sequence length="105" mass="11566">MNRLLWTASLLLLTGPALAQVTPGDTPLRLTVRPSGIEPEANEAIERQQKLLRRLERSNHMVRSICINCGDEWKHQIYAPFDPYAALGRPAQPAAPAQPADEAGN</sequence>